<evidence type="ECO:0000256" key="6">
    <source>
        <dbReference type="ARBA" id="ARBA00023049"/>
    </source>
</evidence>
<dbReference type="InterPro" id="IPR027268">
    <property type="entry name" value="Peptidase_M4/M1_CTD_sf"/>
</dbReference>
<dbReference type="InterPro" id="IPR013856">
    <property type="entry name" value="Peptidase_M4_domain"/>
</dbReference>
<dbReference type="Gene3D" id="1.10.390.10">
    <property type="entry name" value="Neutral Protease Domain 2"/>
    <property type="match status" value="1"/>
</dbReference>
<name>A0ABV1NXL8_9ACTN</name>
<evidence type="ECO:0000259" key="9">
    <source>
        <dbReference type="Pfam" id="PF01447"/>
    </source>
</evidence>
<feature type="domain" description="Peptidase M4 C-terminal" evidence="10">
    <location>
        <begin position="174"/>
        <end position="336"/>
    </location>
</feature>
<dbReference type="Proteomes" id="UP001482520">
    <property type="component" value="Unassembled WGS sequence"/>
</dbReference>
<comment type="caution">
    <text evidence="11">The sequence shown here is derived from an EMBL/GenBank/DDBJ whole genome shotgun (WGS) entry which is preliminary data.</text>
</comment>
<dbReference type="Pfam" id="PF01447">
    <property type="entry name" value="Peptidase_M4"/>
    <property type="match status" value="1"/>
</dbReference>
<reference evidence="11 12" key="1">
    <citation type="submission" date="2024-02" db="EMBL/GenBank/DDBJ databases">
        <title>Full genome sequence of Nocardioides kribbensis.</title>
        <authorList>
            <person name="Poletto B.L."/>
            <person name="Silva G."/>
            <person name="Galante D."/>
            <person name="Campos K.R."/>
            <person name="Santos M.B.N."/>
            <person name="Sacchi C.T."/>
        </authorList>
    </citation>
    <scope>NUCLEOTIDE SEQUENCE [LARGE SCALE GENOMIC DNA]</scope>
    <source>
        <strain evidence="11 12">O4R</strain>
    </source>
</reference>
<dbReference type="InterPro" id="IPR023612">
    <property type="entry name" value="Peptidase_M4"/>
</dbReference>
<dbReference type="InterPro" id="IPR052759">
    <property type="entry name" value="Metalloprotease_M4"/>
</dbReference>
<dbReference type="PRINTS" id="PR00730">
    <property type="entry name" value="THERMOLYSIN"/>
</dbReference>
<dbReference type="EC" id="3.4.24.-" evidence="7"/>
<feature type="domain" description="Peptidase M4" evidence="9">
    <location>
        <begin position="90"/>
        <end position="171"/>
    </location>
</feature>
<evidence type="ECO:0000256" key="5">
    <source>
        <dbReference type="ARBA" id="ARBA00022833"/>
    </source>
</evidence>
<protein>
    <recommendedName>
        <fullName evidence="7">Neutral metalloproteinase</fullName>
        <ecNumber evidence="7">3.4.24.-</ecNumber>
    </recommendedName>
</protein>
<sequence length="453" mass="46481">MTLGTPSAPRPLAGRRCGFVPPYLLRRLGWEQTLSLDAGFRAARPGPASAPPPLAARATAAWTVHDAGATTTLPGRPVRRAGEGATGDPAVDEAATGIAASLALFADVYGRDSYDDAGAPVSLTVHYGRDYANAFWDGTQLVFGDGDGEVFGRFTAAVDVLAHELAHAVTERSAGLVYQGQSGALNESVSDVFAACLAQRLLGQSPQEADWLIGADIFLPGVAARGLRDMRAPGTAYDDPRLGTDPQPGHLDDYVETSEDNGGVHLNSGIPNRAFQLAAVAVGGSSAEGAGAIWYAALTGGRVGPRTDFAGFAAATVAAAGVHADAVGAAWEQVGVTPRAGGSRAGEDGAVGRGADPGRRLTVRRTGGFAGLRAEADLDLDADDDPRAAEARSLLERVDLAAAAARAEEPGGADRFVYDVDVAGTHVRVPEQALGADLARLVEVVLRPPGDPA</sequence>
<keyword evidence="4 7" id="KW-0378">Hydrolase</keyword>
<evidence type="ECO:0000256" key="8">
    <source>
        <dbReference type="SAM" id="MobiDB-lite"/>
    </source>
</evidence>
<evidence type="ECO:0000256" key="1">
    <source>
        <dbReference type="ARBA" id="ARBA00009388"/>
    </source>
</evidence>
<gene>
    <name evidence="11" type="ORF">V6R90_07885</name>
</gene>
<proteinExistence type="inferred from homology"/>
<comment type="similarity">
    <text evidence="1 7">Belongs to the peptidase M4 family.</text>
</comment>
<dbReference type="CDD" id="cd09597">
    <property type="entry name" value="M4_TLP"/>
    <property type="match status" value="1"/>
</dbReference>
<feature type="region of interest" description="Disordered" evidence="8">
    <location>
        <begin position="69"/>
        <end position="89"/>
    </location>
</feature>
<dbReference type="InterPro" id="IPR001570">
    <property type="entry name" value="Peptidase_M4_C_domain"/>
</dbReference>
<comment type="cofactor">
    <cofactor evidence="7">
        <name>Zn(2+)</name>
        <dbReference type="ChEBI" id="CHEBI:29105"/>
    </cofactor>
</comment>
<evidence type="ECO:0000256" key="7">
    <source>
        <dbReference type="RuleBase" id="RU366073"/>
    </source>
</evidence>
<comment type="function">
    <text evidence="7">Extracellular zinc metalloprotease.</text>
</comment>
<evidence type="ECO:0000256" key="4">
    <source>
        <dbReference type="ARBA" id="ARBA00022801"/>
    </source>
</evidence>
<evidence type="ECO:0000313" key="11">
    <source>
        <dbReference type="EMBL" id="MEQ7847197.1"/>
    </source>
</evidence>
<evidence type="ECO:0000313" key="12">
    <source>
        <dbReference type="Proteomes" id="UP001482520"/>
    </source>
</evidence>
<keyword evidence="3" id="KW-0479">Metal-binding</keyword>
<keyword evidence="2 7" id="KW-0645">Protease</keyword>
<dbReference type="PANTHER" id="PTHR43579">
    <property type="match status" value="1"/>
</dbReference>
<dbReference type="SUPFAM" id="SSF55486">
    <property type="entry name" value="Metalloproteases ('zincins'), catalytic domain"/>
    <property type="match status" value="1"/>
</dbReference>
<keyword evidence="12" id="KW-1185">Reference proteome</keyword>
<evidence type="ECO:0000256" key="2">
    <source>
        <dbReference type="ARBA" id="ARBA00022670"/>
    </source>
</evidence>
<dbReference type="PANTHER" id="PTHR43579:SF1">
    <property type="entry name" value="NEUTRAL METALLOPROTEINASE"/>
    <property type="match status" value="1"/>
</dbReference>
<accession>A0ABV1NXL8</accession>
<keyword evidence="7" id="KW-0964">Secreted</keyword>
<dbReference type="RefSeq" id="WP_056903428.1">
    <property type="nucleotide sequence ID" value="NZ_JBEGDP010000006.1"/>
</dbReference>
<dbReference type="Pfam" id="PF02868">
    <property type="entry name" value="Peptidase_M4_C"/>
    <property type="match status" value="1"/>
</dbReference>
<dbReference type="EMBL" id="JBEGDP010000006">
    <property type="protein sequence ID" value="MEQ7847197.1"/>
    <property type="molecule type" value="Genomic_DNA"/>
</dbReference>
<comment type="subcellular location">
    <subcellularLocation>
        <location evidence="7">Secreted</location>
    </subcellularLocation>
</comment>
<keyword evidence="6 7" id="KW-0482">Metalloprotease</keyword>
<dbReference type="InterPro" id="IPR049457">
    <property type="entry name" value="Emfourin"/>
</dbReference>
<evidence type="ECO:0000256" key="3">
    <source>
        <dbReference type="ARBA" id="ARBA00022723"/>
    </source>
</evidence>
<keyword evidence="5 7" id="KW-0862">Zinc</keyword>
<feature type="region of interest" description="Disordered" evidence="8">
    <location>
        <begin position="338"/>
        <end position="358"/>
    </location>
</feature>
<organism evidence="11 12">
    <name type="scientific">Nocardioides kribbensis</name>
    <dbReference type="NCBI Taxonomy" id="305517"/>
    <lineage>
        <taxon>Bacteria</taxon>
        <taxon>Bacillati</taxon>
        <taxon>Actinomycetota</taxon>
        <taxon>Actinomycetes</taxon>
        <taxon>Propionibacteriales</taxon>
        <taxon>Nocardioidaceae</taxon>
        <taxon>Nocardioides</taxon>
    </lineage>
</organism>
<evidence type="ECO:0000259" key="10">
    <source>
        <dbReference type="Pfam" id="PF02868"/>
    </source>
</evidence>
<dbReference type="Pfam" id="PF20242">
    <property type="entry name" value="Emfourin"/>
    <property type="match status" value="1"/>
</dbReference>
<dbReference type="Gene3D" id="3.10.170.10">
    <property type="match status" value="1"/>
</dbReference>